<feature type="transmembrane region" description="Helical" evidence="1">
    <location>
        <begin position="90"/>
        <end position="110"/>
    </location>
</feature>
<keyword evidence="1" id="KW-1133">Transmembrane helix</keyword>
<dbReference type="AlphaFoldDB" id="A0A420BGV1"/>
<feature type="transmembrane region" description="Helical" evidence="1">
    <location>
        <begin position="116"/>
        <end position="136"/>
    </location>
</feature>
<feature type="transmembrane region" description="Helical" evidence="1">
    <location>
        <begin position="52"/>
        <end position="78"/>
    </location>
</feature>
<comment type="caution">
    <text evidence="2">The sequence shown here is derived from an EMBL/GenBank/DDBJ whole genome shotgun (WGS) entry which is preliminary data.</text>
</comment>
<dbReference type="Proteomes" id="UP000286246">
    <property type="component" value="Unassembled WGS sequence"/>
</dbReference>
<dbReference type="Gene3D" id="1.20.1260.100">
    <property type="entry name" value="TspO/MBR protein"/>
    <property type="match status" value="1"/>
</dbReference>
<proteinExistence type="predicted"/>
<evidence type="ECO:0000256" key="1">
    <source>
        <dbReference type="SAM" id="Phobius"/>
    </source>
</evidence>
<keyword evidence="1" id="KW-0472">Membrane</keyword>
<accession>A0A420BGV1</accession>
<feature type="transmembrane region" description="Helical" evidence="1">
    <location>
        <begin position="215"/>
        <end position="231"/>
    </location>
</feature>
<name>A0A420BGV1_SPHD1</name>
<evidence type="ECO:0000313" key="2">
    <source>
        <dbReference type="EMBL" id="RKE55961.1"/>
    </source>
</evidence>
<gene>
    <name evidence="2" type="ORF">DFQ12_0807</name>
</gene>
<evidence type="ECO:0008006" key="4">
    <source>
        <dbReference type="Google" id="ProtNLM"/>
    </source>
</evidence>
<protein>
    <recommendedName>
        <fullName evidence="4">TspO/MBR related protein</fullName>
    </recommendedName>
</protein>
<dbReference type="PANTHER" id="PTHR33802">
    <property type="entry name" value="SI:CH211-161H7.5-RELATED"/>
    <property type="match status" value="1"/>
</dbReference>
<dbReference type="PANTHER" id="PTHR33802:SF1">
    <property type="entry name" value="XK-RELATED PROTEIN"/>
    <property type="match status" value="1"/>
</dbReference>
<feature type="transmembrane region" description="Helical" evidence="1">
    <location>
        <begin position="237"/>
        <end position="257"/>
    </location>
</feature>
<evidence type="ECO:0000313" key="3">
    <source>
        <dbReference type="Proteomes" id="UP000286246"/>
    </source>
</evidence>
<dbReference type="RefSeq" id="WP_208642426.1">
    <property type="nucleotide sequence ID" value="NZ_RAPY01000001.1"/>
</dbReference>
<keyword evidence="1" id="KW-0812">Transmembrane</keyword>
<keyword evidence="3" id="KW-1185">Reference proteome</keyword>
<dbReference type="EMBL" id="RAPY01000001">
    <property type="protein sequence ID" value="RKE55961.1"/>
    <property type="molecule type" value="Genomic_DNA"/>
</dbReference>
<feature type="transmembrane region" description="Helical" evidence="1">
    <location>
        <begin position="189"/>
        <end position="208"/>
    </location>
</feature>
<feature type="transmembrane region" description="Helical" evidence="1">
    <location>
        <begin position="12"/>
        <end position="32"/>
    </location>
</feature>
<feature type="transmembrane region" description="Helical" evidence="1">
    <location>
        <begin position="157"/>
        <end position="177"/>
    </location>
</feature>
<sequence>MKLNLAQRNMKKIFQMINGIALLVTIIINYLSNTGIFNGQTMATISAKYQNLFTPAGYAFSIWALIYLGLLGFVVYYGAFSKQTIEKDKIISKVGWWFLISCLANSLWVISWLYDYTFTTILLMILLFVALLKIIHNTLNAINHFTIVDRIFLQVPFHIYAGWISVALIANVAAYLTKIRWDGFGLSDTVWTISMFTVALLIHLFMIWRRNMPTFGLVAVWALMAIAVANTKNNNLVFLSAIIAAVIIFLNVVTYYIRFRKEKVAYS</sequence>
<dbReference type="InterPro" id="IPR038330">
    <property type="entry name" value="TspO/MBR-related_sf"/>
</dbReference>
<reference evidence="2 3" key="1">
    <citation type="submission" date="2018-09" db="EMBL/GenBank/DDBJ databases">
        <title>Genomic Encyclopedia of Type Strains, Phase III (KMG-III): the genomes of soil and plant-associated and newly described type strains.</title>
        <authorList>
            <person name="Whitman W."/>
        </authorList>
    </citation>
    <scope>NUCLEOTIDE SEQUENCE [LARGE SCALE GENOMIC DNA]</scope>
    <source>
        <strain evidence="2 3">CECT 7938</strain>
    </source>
</reference>
<organism evidence="2 3">
    <name type="scientific">Sphingobacterium detergens</name>
    <dbReference type="NCBI Taxonomy" id="1145106"/>
    <lineage>
        <taxon>Bacteria</taxon>
        <taxon>Pseudomonadati</taxon>
        <taxon>Bacteroidota</taxon>
        <taxon>Sphingobacteriia</taxon>
        <taxon>Sphingobacteriales</taxon>
        <taxon>Sphingobacteriaceae</taxon>
        <taxon>Sphingobacterium</taxon>
    </lineage>
</organism>